<evidence type="ECO:0000256" key="1">
    <source>
        <dbReference type="SAM" id="SignalP"/>
    </source>
</evidence>
<keyword evidence="1" id="KW-0732">Signal</keyword>
<evidence type="ECO:0000313" key="3">
    <source>
        <dbReference type="Proteomes" id="UP000249185"/>
    </source>
</evidence>
<sequence>MIRPLALLLLTPAPLAAEPLEIPALAGVAAGRVVTIADADHLASTYADGVLNPDAGAVDRLTVLTAGAEGWHAATAPVSNSVTAAPEILAVDAPGAMAYVVERLGPREEGVANARDLRPGTRLFAIDLDSATVTAEATIAALPEALALAPDGDRIATVSNPPEGAVLRITAIEGAGFGATRSVPLRALGIAGGAPHTAGGLTATNVQWHPSGEALALNLTTQDRVLFLRETDAGWRVWGEAVETGRDPFVGRFTPDGGWYLTSDWGRDFTATDLPGRLPEQSAAISVIRVGDLADAAPAHRRVGSALTDMAAEGLAISPDGTRVATINMRGTTLPEASGRRDRMASVSLLAFDAATGALAKIADSPLDGALPEGGAFSTDGAHLLATVYEPHPEADGTPESGAGLAVFRVTPEGLTPQGRVPLPRGTHHVAIAR</sequence>
<feature type="signal peptide" evidence="1">
    <location>
        <begin position="1"/>
        <end position="16"/>
    </location>
</feature>
<organism evidence="2 3">
    <name type="scientific">Rhodovulum sulfidophilum</name>
    <name type="common">Rhodobacter sulfidophilus</name>
    <dbReference type="NCBI Taxonomy" id="35806"/>
    <lineage>
        <taxon>Bacteria</taxon>
        <taxon>Pseudomonadati</taxon>
        <taxon>Pseudomonadota</taxon>
        <taxon>Alphaproteobacteria</taxon>
        <taxon>Rhodobacterales</taxon>
        <taxon>Paracoccaceae</taxon>
        <taxon>Rhodovulum</taxon>
    </lineage>
</organism>
<gene>
    <name evidence="2" type="ORF">DI556_08735</name>
</gene>
<accession>A0A2W5Q5Z7</accession>
<comment type="caution">
    <text evidence="2">The sequence shown here is derived from an EMBL/GenBank/DDBJ whole genome shotgun (WGS) entry which is preliminary data.</text>
</comment>
<name>A0A2W5Q5Z7_RHOSU</name>
<reference evidence="2 3" key="1">
    <citation type="submission" date="2017-08" db="EMBL/GenBank/DDBJ databases">
        <title>Infants hospitalized years apart are colonized by the same room-sourced microbial strains.</title>
        <authorList>
            <person name="Brooks B."/>
            <person name="Olm M.R."/>
            <person name="Firek B.A."/>
            <person name="Baker R."/>
            <person name="Thomas B.C."/>
            <person name="Morowitz M.J."/>
            <person name="Banfield J.F."/>
        </authorList>
    </citation>
    <scope>NUCLEOTIDE SEQUENCE [LARGE SCALE GENOMIC DNA]</scope>
    <source>
        <strain evidence="2">S2_005_002_R2_34</strain>
    </source>
</reference>
<dbReference type="SUPFAM" id="SSF82171">
    <property type="entry name" value="DPP6 N-terminal domain-like"/>
    <property type="match status" value="1"/>
</dbReference>
<feature type="chain" id="PRO_5015876087" evidence="1">
    <location>
        <begin position="17"/>
        <end position="434"/>
    </location>
</feature>
<protein>
    <submittedName>
        <fullName evidence="2">Uncharacterized protein</fullName>
    </submittedName>
</protein>
<dbReference type="InterPro" id="IPR015943">
    <property type="entry name" value="WD40/YVTN_repeat-like_dom_sf"/>
</dbReference>
<dbReference type="Proteomes" id="UP000249185">
    <property type="component" value="Unassembled WGS sequence"/>
</dbReference>
<evidence type="ECO:0000313" key="2">
    <source>
        <dbReference type="EMBL" id="PZQ50143.1"/>
    </source>
</evidence>
<dbReference type="Gene3D" id="2.130.10.10">
    <property type="entry name" value="YVTN repeat-like/Quinoprotein amine dehydrogenase"/>
    <property type="match status" value="1"/>
</dbReference>
<dbReference type="EMBL" id="QFPW01000005">
    <property type="protein sequence ID" value="PZQ50143.1"/>
    <property type="molecule type" value="Genomic_DNA"/>
</dbReference>
<proteinExistence type="predicted"/>
<dbReference type="AlphaFoldDB" id="A0A2W5Q5Z7"/>